<accession>A0ABS7X4F4</accession>
<keyword evidence="1" id="KW-0472">Membrane</keyword>
<protein>
    <recommendedName>
        <fullName evidence="4">GGDEF domain-containing protein</fullName>
    </recommendedName>
</protein>
<reference evidence="2 3" key="1">
    <citation type="submission" date="2021-05" db="EMBL/GenBank/DDBJ databases">
        <title>Petroleum and Energy Research Collection (APPE): ex situ preservation of microbial diversity associated with the oil industry and exploitation of its biotechnological potential.</title>
        <authorList>
            <person name="Paixao C.T.M."/>
            <person name="Gomes M.B."/>
            <person name="Oliveira V.M."/>
        </authorList>
    </citation>
    <scope>NUCLEOTIDE SEQUENCE [LARGE SCALE GENOMIC DNA]</scope>
    <source>
        <strain evidence="2 3">LIT2</strain>
    </source>
</reference>
<comment type="caution">
    <text evidence="2">The sequence shown here is derived from an EMBL/GenBank/DDBJ whole genome shotgun (WGS) entry which is preliminary data.</text>
</comment>
<dbReference type="RefSeq" id="WP_224421325.1">
    <property type="nucleotide sequence ID" value="NZ_JAGXFD010000001.1"/>
</dbReference>
<name>A0ABS7X4F4_9GAMM</name>
<proteinExistence type="predicted"/>
<feature type="transmembrane region" description="Helical" evidence="1">
    <location>
        <begin position="110"/>
        <end position="130"/>
    </location>
</feature>
<keyword evidence="1" id="KW-1133">Transmembrane helix</keyword>
<sequence length="270" mass="29788">MTAATLLLLAAGAQDTLLRLVLALAAPGLIWLWHRADGNWRAAEVWLPALLAMLLTLALLEAPERYPMWLWGWVGVLALPQPLPMRLAVLLLTVVGYWQVQPLLPTETRLLAALVLAALGLLACGQAVAFQRSRRHADWRPLTLPGIAVHSRRQLERDLSREIARTDREGSSAMLVLLQARPGQLAELARLLDRHVRRYEGLYQCDRRTLAAILISRTPAESRQRQTHLQAALPAGAHLRLAGLTPALALPEQIRALTLQNQPVTDAGAL</sequence>
<feature type="transmembrane region" description="Helical" evidence="1">
    <location>
        <begin position="69"/>
        <end position="98"/>
    </location>
</feature>
<gene>
    <name evidence="2" type="ORF">KGQ91_14585</name>
</gene>
<keyword evidence="3" id="KW-1185">Reference proteome</keyword>
<evidence type="ECO:0000256" key="1">
    <source>
        <dbReference type="SAM" id="Phobius"/>
    </source>
</evidence>
<keyword evidence="1" id="KW-0812">Transmembrane</keyword>
<evidence type="ECO:0008006" key="4">
    <source>
        <dbReference type="Google" id="ProtNLM"/>
    </source>
</evidence>
<feature type="transmembrane region" description="Helical" evidence="1">
    <location>
        <begin position="45"/>
        <end position="62"/>
    </location>
</feature>
<dbReference type="EMBL" id="JAGXFD010000001">
    <property type="protein sequence ID" value="MBZ9568897.1"/>
    <property type="molecule type" value="Genomic_DNA"/>
</dbReference>
<evidence type="ECO:0000313" key="3">
    <source>
        <dbReference type="Proteomes" id="UP001319883"/>
    </source>
</evidence>
<dbReference type="Proteomes" id="UP001319883">
    <property type="component" value="Unassembled WGS sequence"/>
</dbReference>
<organism evidence="2 3">
    <name type="scientific">Modicisalibacter tunisiensis</name>
    <dbReference type="NCBI Taxonomy" id="390637"/>
    <lineage>
        <taxon>Bacteria</taxon>
        <taxon>Pseudomonadati</taxon>
        <taxon>Pseudomonadota</taxon>
        <taxon>Gammaproteobacteria</taxon>
        <taxon>Oceanospirillales</taxon>
        <taxon>Halomonadaceae</taxon>
        <taxon>Modicisalibacter</taxon>
    </lineage>
</organism>
<evidence type="ECO:0000313" key="2">
    <source>
        <dbReference type="EMBL" id="MBZ9568897.1"/>
    </source>
</evidence>